<accession>A0AAW1YFJ6</accession>
<dbReference type="EMBL" id="JBEDUW010000001">
    <property type="protein sequence ID" value="KAK9947523.1"/>
    <property type="molecule type" value="Genomic_DNA"/>
</dbReference>
<keyword evidence="2" id="KW-1185">Reference proteome</keyword>
<name>A0AAW1YFJ6_RUBAR</name>
<evidence type="ECO:0000313" key="1">
    <source>
        <dbReference type="EMBL" id="KAK9947523.1"/>
    </source>
</evidence>
<dbReference type="Proteomes" id="UP001457282">
    <property type="component" value="Unassembled WGS sequence"/>
</dbReference>
<protein>
    <submittedName>
        <fullName evidence="1">Uncharacterized protein</fullName>
    </submittedName>
</protein>
<comment type="caution">
    <text evidence="1">The sequence shown here is derived from an EMBL/GenBank/DDBJ whole genome shotgun (WGS) entry which is preliminary data.</text>
</comment>
<sequence>MDGVISLVAKAVGSHSRSMAWCGHVSVWRNGGFPLFRITGALYQVNLLRGGYRIVAVDPTPVLRSEFATAVSTMCCHVKFVPQVSALYPRSGRTEGVMTEES</sequence>
<reference evidence="1 2" key="1">
    <citation type="journal article" date="2023" name="G3 (Bethesda)">
        <title>A chromosome-length genome assembly and annotation of blackberry (Rubus argutus, cv. 'Hillquist').</title>
        <authorList>
            <person name="Bruna T."/>
            <person name="Aryal R."/>
            <person name="Dudchenko O."/>
            <person name="Sargent D.J."/>
            <person name="Mead D."/>
            <person name="Buti M."/>
            <person name="Cavallini A."/>
            <person name="Hytonen T."/>
            <person name="Andres J."/>
            <person name="Pham M."/>
            <person name="Weisz D."/>
            <person name="Mascagni F."/>
            <person name="Usai G."/>
            <person name="Natali L."/>
            <person name="Bassil N."/>
            <person name="Fernandez G.E."/>
            <person name="Lomsadze A."/>
            <person name="Armour M."/>
            <person name="Olukolu B."/>
            <person name="Poorten T."/>
            <person name="Britton C."/>
            <person name="Davik J."/>
            <person name="Ashrafi H."/>
            <person name="Aiden E.L."/>
            <person name="Borodovsky M."/>
            <person name="Worthington M."/>
        </authorList>
    </citation>
    <scope>NUCLEOTIDE SEQUENCE [LARGE SCALE GENOMIC DNA]</scope>
    <source>
        <strain evidence="1">PI 553951</strain>
    </source>
</reference>
<proteinExistence type="predicted"/>
<organism evidence="1 2">
    <name type="scientific">Rubus argutus</name>
    <name type="common">Southern blackberry</name>
    <dbReference type="NCBI Taxonomy" id="59490"/>
    <lineage>
        <taxon>Eukaryota</taxon>
        <taxon>Viridiplantae</taxon>
        <taxon>Streptophyta</taxon>
        <taxon>Embryophyta</taxon>
        <taxon>Tracheophyta</taxon>
        <taxon>Spermatophyta</taxon>
        <taxon>Magnoliopsida</taxon>
        <taxon>eudicotyledons</taxon>
        <taxon>Gunneridae</taxon>
        <taxon>Pentapetalae</taxon>
        <taxon>rosids</taxon>
        <taxon>fabids</taxon>
        <taxon>Rosales</taxon>
        <taxon>Rosaceae</taxon>
        <taxon>Rosoideae</taxon>
        <taxon>Rosoideae incertae sedis</taxon>
        <taxon>Rubus</taxon>
    </lineage>
</organism>
<dbReference type="AlphaFoldDB" id="A0AAW1YFJ6"/>
<gene>
    <name evidence="1" type="ORF">M0R45_003143</name>
</gene>
<evidence type="ECO:0000313" key="2">
    <source>
        <dbReference type="Proteomes" id="UP001457282"/>
    </source>
</evidence>